<gene>
    <name evidence="1" type="ORF">FSCOSCO3_A010867</name>
</gene>
<reference evidence="1 2" key="1">
    <citation type="submission" date="2024-01" db="EMBL/GenBank/DDBJ databases">
        <authorList>
            <person name="Alioto T."/>
            <person name="Alioto T."/>
            <person name="Gomez Garrido J."/>
        </authorList>
    </citation>
    <scope>NUCLEOTIDE SEQUENCE [LARGE SCALE GENOMIC DNA]</scope>
</reference>
<dbReference type="EMBL" id="CAWUFR010000227">
    <property type="protein sequence ID" value="CAK6973307.1"/>
    <property type="molecule type" value="Genomic_DNA"/>
</dbReference>
<proteinExistence type="predicted"/>
<dbReference type="AlphaFoldDB" id="A0AAV1PRY8"/>
<evidence type="ECO:0000313" key="1">
    <source>
        <dbReference type="EMBL" id="CAK6973307.1"/>
    </source>
</evidence>
<evidence type="ECO:0000313" key="2">
    <source>
        <dbReference type="Proteomes" id="UP001314229"/>
    </source>
</evidence>
<protein>
    <submittedName>
        <fullName evidence="1">Uncharacterized protein</fullName>
    </submittedName>
</protein>
<dbReference type="Proteomes" id="UP001314229">
    <property type="component" value="Unassembled WGS sequence"/>
</dbReference>
<comment type="caution">
    <text evidence="1">The sequence shown here is derived from an EMBL/GenBank/DDBJ whole genome shotgun (WGS) entry which is preliminary data.</text>
</comment>
<accession>A0AAV1PRY8</accession>
<organism evidence="1 2">
    <name type="scientific">Scomber scombrus</name>
    <name type="common">Atlantic mackerel</name>
    <name type="synonym">Scomber vernalis</name>
    <dbReference type="NCBI Taxonomy" id="13677"/>
    <lineage>
        <taxon>Eukaryota</taxon>
        <taxon>Metazoa</taxon>
        <taxon>Chordata</taxon>
        <taxon>Craniata</taxon>
        <taxon>Vertebrata</taxon>
        <taxon>Euteleostomi</taxon>
        <taxon>Actinopterygii</taxon>
        <taxon>Neopterygii</taxon>
        <taxon>Teleostei</taxon>
        <taxon>Neoteleostei</taxon>
        <taxon>Acanthomorphata</taxon>
        <taxon>Pelagiaria</taxon>
        <taxon>Scombriformes</taxon>
        <taxon>Scombridae</taxon>
        <taxon>Scomber</taxon>
    </lineage>
</organism>
<sequence length="78" mass="9074">MSGEKEGRSRRRGQLSCKVLTVRRRCERENTEYREQIPLISVNHGQHKRFWVLSLQDADLSLTSVVTFPVPRARTHLG</sequence>
<name>A0AAV1PRY8_SCOSC</name>
<keyword evidence="2" id="KW-1185">Reference proteome</keyword>